<dbReference type="KEGG" id="ela:UCREL1_2421"/>
<reference evidence="2" key="1">
    <citation type="journal article" date="2013" name="Genome Announc.">
        <title>Draft genome sequence of the grapevine dieback fungus Eutypa lata UCR-EL1.</title>
        <authorList>
            <person name="Blanco-Ulate B."/>
            <person name="Rolshausen P.E."/>
            <person name="Cantu D."/>
        </authorList>
    </citation>
    <scope>NUCLEOTIDE SEQUENCE [LARGE SCALE GENOMIC DNA]</scope>
    <source>
        <strain evidence="2">UCR-EL1</strain>
    </source>
</reference>
<dbReference type="InterPro" id="IPR016181">
    <property type="entry name" value="Acyl_CoA_acyltransferase"/>
</dbReference>
<dbReference type="AlphaFoldDB" id="M7TKT2"/>
<dbReference type="SUPFAM" id="SSF55729">
    <property type="entry name" value="Acyl-CoA N-acyltransferases (Nat)"/>
    <property type="match status" value="1"/>
</dbReference>
<dbReference type="GO" id="GO:0016746">
    <property type="term" value="F:acyltransferase activity"/>
    <property type="evidence" value="ECO:0007669"/>
    <property type="project" value="UniProtKB-KW"/>
</dbReference>
<dbReference type="Proteomes" id="UP000012174">
    <property type="component" value="Unassembled WGS sequence"/>
</dbReference>
<dbReference type="OrthoDB" id="2821191at2759"/>
<evidence type="ECO:0000313" key="2">
    <source>
        <dbReference type="Proteomes" id="UP000012174"/>
    </source>
</evidence>
<keyword evidence="2" id="KW-1185">Reference proteome</keyword>
<accession>M7TKT2</accession>
<gene>
    <name evidence="1" type="ORF">UCREL1_2421</name>
</gene>
<evidence type="ECO:0000313" key="1">
    <source>
        <dbReference type="EMBL" id="EMR70546.1"/>
    </source>
</evidence>
<protein>
    <submittedName>
        <fullName evidence="1">Putative acyl-n-acyltransferase protein</fullName>
    </submittedName>
</protein>
<dbReference type="OMA" id="GSHEQWG"/>
<organism evidence="1 2">
    <name type="scientific">Eutypa lata (strain UCR-EL1)</name>
    <name type="common">Grapevine dieback disease fungus</name>
    <name type="synonym">Eutypa armeniacae</name>
    <dbReference type="NCBI Taxonomy" id="1287681"/>
    <lineage>
        <taxon>Eukaryota</taxon>
        <taxon>Fungi</taxon>
        <taxon>Dikarya</taxon>
        <taxon>Ascomycota</taxon>
        <taxon>Pezizomycotina</taxon>
        <taxon>Sordariomycetes</taxon>
        <taxon>Xylariomycetidae</taxon>
        <taxon>Xylariales</taxon>
        <taxon>Diatrypaceae</taxon>
        <taxon>Eutypa</taxon>
    </lineage>
</organism>
<sequence>MAEYAKLSVRDAEAAGDDVQFIIDAFDSTLTYLESIGSGEQWGEQPFSKRDGFQQETEEMVAKSKSYRLTRKGEPVRVFVAEVEVSPDADDDPPSLLLPVDKGSCHRTPSARGRRFVRVGAAVVRENWLPPYLLSLPSLKMAIDEVNGRHDYVFLEVMVADFRVPESLRKGVGAALIRRAKKYALEEGKERVLVDCWSGNGRKLNQ</sequence>
<dbReference type="Gene3D" id="3.40.630.30">
    <property type="match status" value="1"/>
</dbReference>
<keyword evidence="1" id="KW-0808">Transferase</keyword>
<dbReference type="HOGENOM" id="CLU_013985_13_1_1"/>
<dbReference type="eggNOG" id="ENOG502S8QM">
    <property type="taxonomic scope" value="Eukaryota"/>
</dbReference>
<name>M7TKT2_EUTLA</name>
<proteinExistence type="predicted"/>
<dbReference type="EMBL" id="KB705841">
    <property type="protein sequence ID" value="EMR70546.1"/>
    <property type="molecule type" value="Genomic_DNA"/>
</dbReference>
<keyword evidence="1" id="KW-0012">Acyltransferase</keyword>